<sequence length="546" mass="61959">MKKKFITYTHLIFLGLALFSAGCVKQEVVPTNRFTDPTYWTSEDKANSVANMAYRQMFSSDDHFGNELLSDNVYNGYGSTNEKLIATGLADASNPRFANDWGDAYGGIKTCHTFLENVDRVTAMSAELRERRKAEVRFIRASLFLQLTTWYGDVPHFTKDISYEESKVVTRTPQAQILSWIHQELDEVAAILPKREDYAPADNGRITSGAAVALNARAYLYENNWTKVAEYTDKLINSATYGRYSLFPNYEELFWVRNEYNSEIILSLQYVPEVRTWGTLVDYAPMSANARLSLAAPTQQLVDSYLMKSGKKWTEADPAYANRDPRLNATVVYDGSKWRDRAGVEYTVVINPDGPNRTDGKPSDKYTGAGTAQTATGYYYRKYADPAASSYTGGGGIWESNLNIPLIRYADVLLMYAEAKNELGQMNATVWNQTIRELRRRAGFDNTGEALDIQTNDQNLLRDLIRDERRVELALEGLRVFDIRRWKISETVLTQAPRGAKFEKNGGTFNYITYPAGNFSRNRDYLWGVPRSERNINPNLSQNSGY</sequence>
<dbReference type="GO" id="GO:0009279">
    <property type="term" value="C:cell outer membrane"/>
    <property type="evidence" value="ECO:0007669"/>
    <property type="project" value="UniProtKB-SubCell"/>
</dbReference>
<dbReference type="Gene3D" id="1.25.40.390">
    <property type="match status" value="1"/>
</dbReference>
<dbReference type="RefSeq" id="WP_136835400.1">
    <property type="nucleotide sequence ID" value="NZ_SWBQ01000002.1"/>
</dbReference>
<comment type="caution">
    <text evidence="9">The sequence shown here is derived from an EMBL/GenBank/DDBJ whole genome shotgun (WGS) entry which is preliminary data.</text>
</comment>
<feature type="domain" description="RagB/SusD" evidence="7">
    <location>
        <begin position="295"/>
        <end position="546"/>
    </location>
</feature>
<keyword evidence="3 6" id="KW-0732">Signal</keyword>
<reference evidence="9 10" key="1">
    <citation type="submission" date="2019-04" db="EMBL/GenBank/DDBJ databases">
        <title>Pedobacter sp. RP-3-15 sp. nov., isolated from Arctic soil.</title>
        <authorList>
            <person name="Dahal R.H."/>
            <person name="Kim D.-U."/>
        </authorList>
    </citation>
    <scope>NUCLEOTIDE SEQUENCE [LARGE SCALE GENOMIC DNA]</scope>
    <source>
        <strain evidence="9 10">RP-3-15</strain>
    </source>
</reference>
<evidence type="ECO:0000256" key="6">
    <source>
        <dbReference type="SAM" id="SignalP"/>
    </source>
</evidence>
<keyword evidence="4" id="KW-0472">Membrane</keyword>
<dbReference type="Pfam" id="PF07980">
    <property type="entry name" value="SusD_RagB"/>
    <property type="match status" value="1"/>
</dbReference>
<feature type="signal peptide" evidence="6">
    <location>
        <begin position="1"/>
        <end position="25"/>
    </location>
</feature>
<evidence type="ECO:0000256" key="4">
    <source>
        <dbReference type="ARBA" id="ARBA00023136"/>
    </source>
</evidence>
<dbReference type="Proteomes" id="UP000307244">
    <property type="component" value="Unassembled WGS sequence"/>
</dbReference>
<evidence type="ECO:0000256" key="5">
    <source>
        <dbReference type="ARBA" id="ARBA00023237"/>
    </source>
</evidence>
<accession>A0A4U1CJY4</accession>
<evidence type="ECO:0000259" key="8">
    <source>
        <dbReference type="Pfam" id="PF14322"/>
    </source>
</evidence>
<keyword evidence="5" id="KW-0998">Cell outer membrane</keyword>
<proteinExistence type="inferred from homology"/>
<dbReference type="AlphaFoldDB" id="A0A4U1CJY4"/>
<dbReference type="EMBL" id="SWBQ01000002">
    <property type="protein sequence ID" value="TKC07132.1"/>
    <property type="molecule type" value="Genomic_DNA"/>
</dbReference>
<feature type="domain" description="SusD-like N-terminal" evidence="8">
    <location>
        <begin position="40"/>
        <end position="220"/>
    </location>
</feature>
<dbReference type="InterPro" id="IPR011990">
    <property type="entry name" value="TPR-like_helical_dom_sf"/>
</dbReference>
<evidence type="ECO:0000256" key="3">
    <source>
        <dbReference type="ARBA" id="ARBA00022729"/>
    </source>
</evidence>
<keyword evidence="10" id="KW-1185">Reference proteome</keyword>
<feature type="chain" id="PRO_5020369770" evidence="6">
    <location>
        <begin position="26"/>
        <end position="546"/>
    </location>
</feature>
<dbReference type="OrthoDB" id="5694214at2"/>
<dbReference type="SUPFAM" id="SSF48452">
    <property type="entry name" value="TPR-like"/>
    <property type="match status" value="1"/>
</dbReference>
<evidence type="ECO:0000256" key="1">
    <source>
        <dbReference type="ARBA" id="ARBA00004442"/>
    </source>
</evidence>
<comment type="subcellular location">
    <subcellularLocation>
        <location evidence="1">Cell outer membrane</location>
    </subcellularLocation>
</comment>
<dbReference type="Pfam" id="PF14322">
    <property type="entry name" value="SusD-like_3"/>
    <property type="match status" value="1"/>
</dbReference>
<comment type="similarity">
    <text evidence="2">Belongs to the SusD family.</text>
</comment>
<gene>
    <name evidence="9" type="ORF">FA047_07690</name>
</gene>
<protein>
    <submittedName>
        <fullName evidence="9">RagB/SusD family nutrient uptake outer membrane protein</fullName>
    </submittedName>
</protein>
<evidence type="ECO:0000259" key="7">
    <source>
        <dbReference type="Pfam" id="PF07980"/>
    </source>
</evidence>
<name>A0A4U1CJY4_9SPHI</name>
<dbReference type="InterPro" id="IPR012944">
    <property type="entry name" value="SusD_RagB_dom"/>
</dbReference>
<dbReference type="InterPro" id="IPR033985">
    <property type="entry name" value="SusD-like_N"/>
</dbReference>
<evidence type="ECO:0000313" key="9">
    <source>
        <dbReference type="EMBL" id="TKC07132.1"/>
    </source>
</evidence>
<dbReference type="PROSITE" id="PS51257">
    <property type="entry name" value="PROKAR_LIPOPROTEIN"/>
    <property type="match status" value="1"/>
</dbReference>
<evidence type="ECO:0000256" key="2">
    <source>
        <dbReference type="ARBA" id="ARBA00006275"/>
    </source>
</evidence>
<evidence type="ECO:0000313" key="10">
    <source>
        <dbReference type="Proteomes" id="UP000307244"/>
    </source>
</evidence>
<organism evidence="9 10">
    <name type="scientific">Pedobacter frigoris</name>
    <dbReference type="NCBI Taxonomy" id="2571272"/>
    <lineage>
        <taxon>Bacteria</taxon>
        <taxon>Pseudomonadati</taxon>
        <taxon>Bacteroidota</taxon>
        <taxon>Sphingobacteriia</taxon>
        <taxon>Sphingobacteriales</taxon>
        <taxon>Sphingobacteriaceae</taxon>
        <taxon>Pedobacter</taxon>
    </lineage>
</organism>